<sequence length="164" mass="18519">MSRPLSTRYALVYPDYGIFQIIDCAQDEPDAPLPGHDDFSVGKHSVFLRSFQTNLRVRLDLESWRSEPPALGGEWEADHTTAVTLPSGVIGVSELTYGSQHNLLTLPAPGRYRIRIAHRNRRLVSEAYMALFDRFGDIRGAGFAAAKRDLEGREQYLAQFWPEP</sequence>
<dbReference type="Proteomes" id="UP000678016">
    <property type="component" value="Chromosome"/>
</dbReference>
<evidence type="ECO:0000313" key="1">
    <source>
        <dbReference type="EMBL" id="QUX29102.1"/>
    </source>
</evidence>
<dbReference type="EMBL" id="CP074132">
    <property type="protein sequence ID" value="QUX29102.1"/>
    <property type="molecule type" value="Genomic_DNA"/>
</dbReference>
<proteinExistence type="predicted"/>
<keyword evidence="2" id="KW-1185">Reference proteome</keyword>
<gene>
    <name evidence="1" type="ORF">KGD83_00350</name>
</gene>
<organism evidence="1 2">
    <name type="scientific">Nocardiopsis akebiae</name>
    <dbReference type="NCBI Taxonomy" id="2831968"/>
    <lineage>
        <taxon>Bacteria</taxon>
        <taxon>Bacillati</taxon>
        <taxon>Actinomycetota</taxon>
        <taxon>Actinomycetes</taxon>
        <taxon>Streptosporangiales</taxon>
        <taxon>Nocardiopsidaceae</taxon>
        <taxon>Nocardiopsis</taxon>
    </lineage>
</organism>
<reference evidence="2" key="1">
    <citation type="submission" date="2021-05" db="EMBL/GenBank/DDBJ databases">
        <title>Direct Submission.</title>
        <authorList>
            <person name="Li K."/>
            <person name="Gao J."/>
        </authorList>
    </citation>
    <scope>NUCLEOTIDE SEQUENCE [LARGE SCALE GENOMIC DNA]</scope>
    <source>
        <strain evidence="2">HDS12</strain>
    </source>
</reference>
<name>A0ABX8C3Z6_9ACTN</name>
<dbReference type="RefSeq" id="WP_212641990.1">
    <property type="nucleotide sequence ID" value="NZ_CP074132.1"/>
</dbReference>
<protein>
    <submittedName>
        <fullName evidence="1">Uncharacterized protein</fullName>
    </submittedName>
</protein>
<evidence type="ECO:0000313" key="2">
    <source>
        <dbReference type="Proteomes" id="UP000678016"/>
    </source>
</evidence>
<accession>A0ABX8C3Z6</accession>